<name>A0A1X7BR00_9RHOB</name>
<keyword evidence="1" id="KW-0472">Membrane</keyword>
<evidence type="ECO:0000313" key="2">
    <source>
        <dbReference type="EMBL" id="SMC12004.1"/>
    </source>
</evidence>
<dbReference type="EMBL" id="FWXB01000005">
    <property type="protein sequence ID" value="SMC12004.1"/>
    <property type="molecule type" value="Genomic_DNA"/>
</dbReference>
<dbReference type="RefSeq" id="WP_085799956.1">
    <property type="nucleotide sequence ID" value="NZ_FWXB01000005.1"/>
</dbReference>
<dbReference type="PIRSF" id="PIRSF016789">
    <property type="entry name" value="DUF454"/>
    <property type="match status" value="1"/>
</dbReference>
<sequence length="117" mass="12840">MRLLWVTLGLLSLGLGIIGIAVPLLPTVPFVLLAAFCFARSSERLHNWLLTHPRFGPVIEDWNQNGAISPRIKRISTLSILAVFGISLVMGLRPVILIVQAITLGCVTVFIWTRPNG</sequence>
<dbReference type="PANTHER" id="PTHR35813:SF1">
    <property type="entry name" value="INNER MEMBRANE PROTEIN YBAN"/>
    <property type="match status" value="1"/>
</dbReference>
<dbReference type="InterPro" id="IPR007401">
    <property type="entry name" value="DUF454"/>
</dbReference>
<keyword evidence="3" id="KW-1185">Reference proteome</keyword>
<dbReference type="Pfam" id="PF04304">
    <property type="entry name" value="DUF454"/>
    <property type="match status" value="1"/>
</dbReference>
<feature type="transmembrane region" description="Helical" evidence="1">
    <location>
        <begin position="6"/>
        <end position="39"/>
    </location>
</feature>
<reference evidence="2 3" key="1">
    <citation type="submission" date="2017-03" db="EMBL/GenBank/DDBJ databases">
        <authorList>
            <person name="Afonso C.L."/>
            <person name="Miller P.J."/>
            <person name="Scott M.A."/>
            <person name="Spackman E."/>
            <person name="Goraichik I."/>
            <person name="Dimitrov K.M."/>
            <person name="Suarez D.L."/>
            <person name="Swayne D.E."/>
        </authorList>
    </citation>
    <scope>NUCLEOTIDE SEQUENCE [LARGE SCALE GENOMIC DNA]</scope>
    <source>
        <strain evidence="2 3">CECT 7745</strain>
    </source>
</reference>
<dbReference type="OrthoDB" id="9816293at2"/>
<feature type="transmembrane region" description="Helical" evidence="1">
    <location>
        <begin position="80"/>
        <end position="112"/>
    </location>
</feature>
<proteinExistence type="predicted"/>
<accession>A0A1X7BR00</accession>
<gene>
    <name evidence="2" type="primary">ybaN</name>
    <name evidence="2" type="ORF">ROA7745_01825</name>
</gene>
<keyword evidence="1" id="KW-1133">Transmembrane helix</keyword>
<evidence type="ECO:0000313" key="3">
    <source>
        <dbReference type="Proteomes" id="UP000193224"/>
    </source>
</evidence>
<organism evidence="2 3">
    <name type="scientific">Roseovarius aestuarii</name>
    <dbReference type="NCBI Taxonomy" id="475083"/>
    <lineage>
        <taxon>Bacteria</taxon>
        <taxon>Pseudomonadati</taxon>
        <taxon>Pseudomonadota</taxon>
        <taxon>Alphaproteobacteria</taxon>
        <taxon>Rhodobacterales</taxon>
        <taxon>Roseobacteraceae</taxon>
        <taxon>Roseovarius</taxon>
    </lineage>
</organism>
<dbReference type="PANTHER" id="PTHR35813">
    <property type="entry name" value="INNER MEMBRANE PROTEIN YBAN"/>
    <property type="match status" value="1"/>
</dbReference>
<dbReference type="AlphaFoldDB" id="A0A1X7BR00"/>
<keyword evidence="1" id="KW-0812">Transmembrane</keyword>
<protein>
    <submittedName>
        <fullName evidence="2">Inner membrane protein YbaN</fullName>
    </submittedName>
</protein>
<dbReference type="Proteomes" id="UP000193224">
    <property type="component" value="Unassembled WGS sequence"/>
</dbReference>
<dbReference type="GO" id="GO:0005886">
    <property type="term" value="C:plasma membrane"/>
    <property type="evidence" value="ECO:0007669"/>
    <property type="project" value="TreeGrafter"/>
</dbReference>
<evidence type="ECO:0000256" key="1">
    <source>
        <dbReference type="SAM" id="Phobius"/>
    </source>
</evidence>